<reference evidence="1" key="2">
    <citation type="submission" date="2020-05" db="UniProtKB">
        <authorList>
            <consortium name="EnsemblMetazoa"/>
        </authorList>
    </citation>
    <scope>IDENTIFICATION</scope>
    <source>
        <strain evidence="1">IAEA</strain>
    </source>
</reference>
<accession>A0A1A9ZN37</accession>
<dbReference type="Proteomes" id="UP000092445">
    <property type="component" value="Unassembled WGS sequence"/>
</dbReference>
<evidence type="ECO:0000313" key="1">
    <source>
        <dbReference type="EnsemblMetazoa" id="GPAI019818-PA"/>
    </source>
</evidence>
<organism evidence="1 2">
    <name type="scientific">Glossina pallidipes</name>
    <name type="common">Tsetse fly</name>
    <dbReference type="NCBI Taxonomy" id="7398"/>
    <lineage>
        <taxon>Eukaryota</taxon>
        <taxon>Metazoa</taxon>
        <taxon>Ecdysozoa</taxon>
        <taxon>Arthropoda</taxon>
        <taxon>Hexapoda</taxon>
        <taxon>Insecta</taxon>
        <taxon>Pterygota</taxon>
        <taxon>Neoptera</taxon>
        <taxon>Endopterygota</taxon>
        <taxon>Diptera</taxon>
        <taxon>Brachycera</taxon>
        <taxon>Muscomorpha</taxon>
        <taxon>Hippoboscoidea</taxon>
        <taxon>Glossinidae</taxon>
        <taxon>Glossina</taxon>
    </lineage>
</organism>
<evidence type="ECO:0000313" key="2">
    <source>
        <dbReference type="Proteomes" id="UP000092445"/>
    </source>
</evidence>
<dbReference type="AlphaFoldDB" id="A0A1A9ZN37"/>
<dbReference type="EnsemblMetazoa" id="GPAI019818-RA">
    <property type="protein sequence ID" value="GPAI019818-PA"/>
    <property type="gene ID" value="GPAI019818"/>
</dbReference>
<dbReference type="VEuPathDB" id="VectorBase:GPAI019818"/>
<protein>
    <submittedName>
        <fullName evidence="1">Uncharacterized protein</fullName>
    </submittedName>
</protein>
<keyword evidence="2" id="KW-1185">Reference proteome</keyword>
<sequence length="120" mass="13800">MTVCNKKSKRKLRKINQFPGLILTTLIYKAKGQGQTADNLAKLFSEAMVFVEKENKAPNQEAVKSIIRCHLSNIIGKRIDSNDLEELWSSSGPKQEACSFIFQFLRLFMLIFYRLKMIVV</sequence>
<reference evidence="2" key="1">
    <citation type="submission" date="2014-03" db="EMBL/GenBank/DDBJ databases">
        <authorList>
            <person name="Aksoy S."/>
            <person name="Warren W."/>
            <person name="Wilson R.K."/>
        </authorList>
    </citation>
    <scope>NUCLEOTIDE SEQUENCE [LARGE SCALE GENOMIC DNA]</scope>
    <source>
        <strain evidence="2">IAEA</strain>
    </source>
</reference>
<name>A0A1A9ZN37_GLOPL</name>
<proteinExistence type="predicted"/>